<dbReference type="STRING" id="8078.ENSFHEP00000012324"/>
<dbReference type="FunFam" id="1.20.1070.10:FF:000058">
    <property type="entry name" value="Adhesion G protein-coupled receptor F5"/>
    <property type="match status" value="1"/>
</dbReference>
<dbReference type="PANTHER" id="PTHR45813">
    <property type="entry name" value="IG-LIKE DOMAIN-CONTAINING PROTEIN"/>
    <property type="match status" value="1"/>
</dbReference>
<dbReference type="GO" id="GO:0016020">
    <property type="term" value="C:membrane"/>
    <property type="evidence" value="ECO:0007669"/>
    <property type="project" value="UniProtKB-SubCell"/>
</dbReference>
<proteinExistence type="inferred from homology"/>
<feature type="transmembrane region" description="Helical" evidence="8">
    <location>
        <begin position="285"/>
        <end position="304"/>
    </location>
</feature>
<evidence type="ECO:0000259" key="9">
    <source>
        <dbReference type="PROSITE" id="PS50261"/>
    </source>
</evidence>
<feature type="transmembrane region" description="Helical" evidence="8">
    <location>
        <begin position="162"/>
        <end position="186"/>
    </location>
</feature>
<dbReference type="InterPro" id="IPR017981">
    <property type="entry name" value="GPCR_2-like_7TM"/>
</dbReference>
<dbReference type="PANTHER" id="PTHR45813:SF4">
    <property type="entry name" value="ADHESION G PROTEIN-COUPLED RECEPTOR F5"/>
    <property type="match status" value="1"/>
</dbReference>
<organism evidence="10 11">
    <name type="scientific">Fundulus heteroclitus</name>
    <name type="common">Killifish</name>
    <name type="synonym">Mummichog</name>
    <dbReference type="NCBI Taxonomy" id="8078"/>
    <lineage>
        <taxon>Eukaryota</taxon>
        <taxon>Metazoa</taxon>
        <taxon>Chordata</taxon>
        <taxon>Craniata</taxon>
        <taxon>Vertebrata</taxon>
        <taxon>Euteleostomi</taxon>
        <taxon>Actinopterygii</taxon>
        <taxon>Neopterygii</taxon>
        <taxon>Teleostei</taxon>
        <taxon>Neoteleostei</taxon>
        <taxon>Acanthomorphata</taxon>
        <taxon>Ovalentaria</taxon>
        <taxon>Atherinomorphae</taxon>
        <taxon>Cyprinodontiformes</taxon>
        <taxon>Fundulidae</taxon>
        <taxon>Fundulus</taxon>
    </lineage>
</organism>
<keyword evidence="3 8" id="KW-0812">Transmembrane</keyword>
<dbReference type="GO" id="GO:0007166">
    <property type="term" value="P:cell surface receptor signaling pathway"/>
    <property type="evidence" value="ECO:0007669"/>
    <property type="project" value="InterPro"/>
</dbReference>
<feature type="transmembrane region" description="Helical" evidence="8">
    <location>
        <begin position="121"/>
        <end position="142"/>
    </location>
</feature>
<dbReference type="GO" id="GO:0004930">
    <property type="term" value="F:G protein-coupled receptor activity"/>
    <property type="evidence" value="ECO:0007669"/>
    <property type="project" value="InterPro"/>
</dbReference>
<protein>
    <recommendedName>
        <fullName evidence="9">G-protein coupled receptors family 2 profile 2 domain-containing protein</fullName>
    </recommendedName>
</protein>
<keyword evidence="6" id="KW-1015">Disulfide bond</keyword>
<comment type="subcellular location">
    <subcellularLocation>
        <location evidence="1">Membrane</location>
        <topology evidence="1">Multi-pass membrane protein</topology>
    </subcellularLocation>
</comment>
<keyword evidence="7" id="KW-0325">Glycoprotein</keyword>
<dbReference type="InterPro" id="IPR051587">
    <property type="entry name" value="Adhesion_GPCR"/>
</dbReference>
<dbReference type="GO" id="GO:0007189">
    <property type="term" value="P:adenylate cyclase-activating G protein-coupled receptor signaling pathway"/>
    <property type="evidence" value="ECO:0007669"/>
    <property type="project" value="TreeGrafter"/>
</dbReference>
<reference evidence="10" key="1">
    <citation type="submission" date="2025-08" db="UniProtKB">
        <authorList>
            <consortium name="Ensembl"/>
        </authorList>
    </citation>
    <scope>IDENTIFICATION</scope>
</reference>
<dbReference type="Proteomes" id="UP000265000">
    <property type="component" value="Unplaced"/>
</dbReference>
<dbReference type="AlphaFoldDB" id="A0A3Q2PHY4"/>
<keyword evidence="4 8" id="KW-1133">Transmembrane helix</keyword>
<evidence type="ECO:0000256" key="7">
    <source>
        <dbReference type="ARBA" id="ARBA00023180"/>
    </source>
</evidence>
<dbReference type="GeneTree" id="ENSGT00940000161228"/>
<dbReference type="InterPro" id="IPR000832">
    <property type="entry name" value="GPCR_2_secretin-like"/>
</dbReference>
<feature type="transmembrane region" description="Helical" evidence="8">
    <location>
        <begin position="38"/>
        <end position="59"/>
    </location>
</feature>
<sequence length="318" mass="35328">MSDITFIGVGISIGSLVICLITEALVWRKISTNTTAFLRHVAIVNIAVSLLFANIWFIIGASLTDAEKKNPVACHAATFFIHFFYLAMFFWMSALGLLLLNRTVCVFEGGLSKTSMVVIGFLLGYSAPLIIAITTMAVTVPINKYLRGNQVCWLNWNDSKALLAFVVPALTLVAINFIIILVVIYTMLRRRAENNATQTGEQHVLVVIARSLAVLTPFFGLTWCLGIGTIIAPNNKGMHFAFSLLNSLQVTTIILCFFLQLFYCISCVVRTTGMSKALDFKCNGFFMFLTCKSLLLITFIYLGYQRSYYDVLCLSIAH</sequence>
<feature type="transmembrane region" description="Helical" evidence="8">
    <location>
        <begin position="79"/>
        <end position="100"/>
    </location>
</feature>
<evidence type="ECO:0000256" key="6">
    <source>
        <dbReference type="ARBA" id="ARBA00023157"/>
    </source>
</evidence>
<feature type="transmembrane region" description="Helical" evidence="8">
    <location>
        <begin position="207"/>
        <end position="232"/>
    </location>
</feature>
<feature type="transmembrane region" description="Helical" evidence="8">
    <location>
        <begin position="252"/>
        <end position="273"/>
    </location>
</feature>
<keyword evidence="11" id="KW-1185">Reference proteome</keyword>
<evidence type="ECO:0000256" key="4">
    <source>
        <dbReference type="ARBA" id="ARBA00022989"/>
    </source>
</evidence>
<evidence type="ECO:0000256" key="1">
    <source>
        <dbReference type="ARBA" id="ARBA00004141"/>
    </source>
</evidence>
<evidence type="ECO:0000256" key="8">
    <source>
        <dbReference type="SAM" id="Phobius"/>
    </source>
</evidence>
<accession>A0A3Q2PHY4</accession>
<dbReference type="Ensembl" id="ENSFHET00000019547.1">
    <property type="protein sequence ID" value="ENSFHEP00000012324.1"/>
    <property type="gene ID" value="ENSFHEG00000013759.1"/>
</dbReference>
<evidence type="ECO:0000256" key="2">
    <source>
        <dbReference type="ARBA" id="ARBA00007343"/>
    </source>
</evidence>
<name>A0A3Q2PHY4_FUNHE</name>
<evidence type="ECO:0000256" key="5">
    <source>
        <dbReference type="ARBA" id="ARBA00023136"/>
    </source>
</evidence>
<dbReference type="PRINTS" id="PR00249">
    <property type="entry name" value="GPCRSECRETIN"/>
</dbReference>
<evidence type="ECO:0000256" key="3">
    <source>
        <dbReference type="ARBA" id="ARBA00022692"/>
    </source>
</evidence>
<dbReference type="PROSITE" id="PS50261">
    <property type="entry name" value="G_PROTEIN_RECEP_F2_4"/>
    <property type="match status" value="1"/>
</dbReference>
<feature type="transmembrane region" description="Helical" evidence="8">
    <location>
        <begin position="6"/>
        <end position="26"/>
    </location>
</feature>
<dbReference type="Gene3D" id="1.20.1070.10">
    <property type="entry name" value="Rhodopsin 7-helix transmembrane proteins"/>
    <property type="match status" value="1"/>
</dbReference>
<dbReference type="Pfam" id="PF00002">
    <property type="entry name" value="7tm_2"/>
    <property type="match status" value="1"/>
</dbReference>
<feature type="domain" description="G-protein coupled receptors family 2 profile 2" evidence="9">
    <location>
        <begin position="1"/>
        <end position="267"/>
    </location>
</feature>
<evidence type="ECO:0000313" key="10">
    <source>
        <dbReference type="Ensembl" id="ENSFHEP00000012324.1"/>
    </source>
</evidence>
<evidence type="ECO:0000313" key="11">
    <source>
        <dbReference type="Proteomes" id="UP000265000"/>
    </source>
</evidence>
<keyword evidence="5 8" id="KW-0472">Membrane</keyword>
<comment type="similarity">
    <text evidence="2">Belongs to the G-protein coupled receptor 2 family. Adhesion G-protein coupled receptor (ADGR) subfamily.</text>
</comment>
<reference evidence="10" key="2">
    <citation type="submission" date="2025-09" db="UniProtKB">
        <authorList>
            <consortium name="Ensembl"/>
        </authorList>
    </citation>
    <scope>IDENTIFICATION</scope>
</reference>